<dbReference type="Gene3D" id="3.90.180.10">
    <property type="entry name" value="Medium-chain alcohol dehydrogenases, catalytic domain"/>
    <property type="match status" value="1"/>
</dbReference>
<evidence type="ECO:0000313" key="12">
    <source>
        <dbReference type="Proteomes" id="UP000481858"/>
    </source>
</evidence>
<dbReference type="GO" id="GO:0016491">
    <property type="term" value="F:oxidoreductase activity"/>
    <property type="evidence" value="ECO:0007669"/>
    <property type="project" value="UniProtKB-KW"/>
</dbReference>
<evidence type="ECO:0000259" key="10">
    <source>
        <dbReference type="PROSITE" id="PS52019"/>
    </source>
</evidence>
<dbReference type="Pfam" id="PF02801">
    <property type="entry name" value="Ketoacyl-synt_C"/>
    <property type="match status" value="1"/>
</dbReference>
<dbReference type="SUPFAM" id="SSF55048">
    <property type="entry name" value="Probable ACP-binding domain of malonyl-CoA ACP transacylase"/>
    <property type="match status" value="1"/>
</dbReference>
<dbReference type="InterPro" id="IPR009081">
    <property type="entry name" value="PP-bd_ACP"/>
</dbReference>
<evidence type="ECO:0000259" key="8">
    <source>
        <dbReference type="PROSITE" id="PS50075"/>
    </source>
</evidence>
<keyword evidence="3" id="KW-0808">Transferase</keyword>
<keyword evidence="2" id="KW-0597">Phosphoprotein</keyword>
<evidence type="ECO:0000256" key="2">
    <source>
        <dbReference type="ARBA" id="ARBA00022553"/>
    </source>
</evidence>
<dbReference type="PANTHER" id="PTHR43775:SF50">
    <property type="entry name" value="HIGHLY REDUCING POLYKETIDE SYNTHASE SRDA"/>
    <property type="match status" value="1"/>
</dbReference>
<dbReference type="InterPro" id="IPR016039">
    <property type="entry name" value="Thiolase-like"/>
</dbReference>
<evidence type="ECO:0000256" key="4">
    <source>
        <dbReference type="ARBA" id="ARBA00022857"/>
    </source>
</evidence>
<keyword evidence="4" id="KW-0521">NADP</keyword>
<feature type="region of interest" description="C-terminal hotdog fold" evidence="7">
    <location>
        <begin position="1087"/>
        <end position="1241"/>
    </location>
</feature>
<comment type="caution">
    <text evidence="11">The sequence shown here is derived from an EMBL/GenBank/DDBJ whole genome shotgun (WGS) entry which is preliminary data.</text>
</comment>
<dbReference type="SMART" id="SM00826">
    <property type="entry name" value="PKS_DH"/>
    <property type="match status" value="1"/>
</dbReference>
<evidence type="ECO:0000256" key="7">
    <source>
        <dbReference type="PROSITE-ProRule" id="PRU01363"/>
    </source>
</evidence>
<evidence type="ECO:0000256" key="5">
    <source>
        <dbReference type="ARBA" id="ARBA00023002"/>
    </source>
</evidence>
<dbReference type="CDD" id="cd00833">
    <property type="entry name" value="PKS"/>
    <property type="match status" value="1"/>
</dbReference>
<dbReference type="InterPro" id="IPR050091">
    <property type="entry name" value="PKS_NRPS_Biosynth_Enz"/>
</dbReference>
<dbReference type="InterPro" id="IPR018201">
    <property type="entry name" value="Ketoacyl_synth_AS"/>
</dbReference>
<dbReference type="PROSITE" id="PS50075">
    <property type="entry name" value="CARRIER"/>
    <property type="match status" value="1"/>
</dbReference>
<protein>
    <submittedName>
        <fullName evidence="11">Uncharacterized protein</fullName>
    </submittedName>
</protein>
<dbReference type="InterPro" id="IPR049552">
    <property type="entry name" value="PKS_DH_N"/>
</dbReference>
<feature type="active site" description="Proton donor; for dehydratase activity" evidence="7">
    <location>
        <position position="1152"/>
    </location>
</feature>
<dbReference type="InterPro" id="IPR020807">
    <property type="entry name" value="PKS_DH"/>
</dbReference>
<gene>
    <name evidence="11" type="ORF">GQX73_g1322</name>
</gene>
<dbReference type="InterPro" id="IPR001227">
    <property type="entry name" value="Ac_transferase_dom_sf"/>
</dbReference>
<keyword evidence="5" id="KW-0560">Oxidoreductase</keyword>
<dbReference type="InterPro" id="IPR014043">
    <property type="entry name" value="Acyl_transferase_dom"/>
</dbReference>
<dbReference type="OrthoDB" id="329835at2759"/>
<dbReference type="PROSITE" id="PS52004">
    <property type="entry name" value="KS3_2"/>
    <property type="match status" value="1"/>
</dbReference>
<dbReference type="Pfam" id="PF21089">
    <property type="entry name" value="PKS_DH_N"/>
    <property type="match status" value="1"/>
</dbReference>
<dbReference type="InterPro" id="IPR036291">
    <property type="entry name" value="NAD(P)-bd_dom_sf"/>
</dbReference>
<evidence type="ECO:0000256" key="1">
    <source>
        <dbReference type="ARBA" id="ARBA00022450"/>
    </source>
</evidence>
<dbReference type="PROSITE" id="PS00098">
    <property type="entry name" value="THIOLASE_1"/>
    <property type="match status" value="1"/>
</dbReference>
<dbReference type="Gene3D" id="3.40.366.10">
    <property type="entry name" value="Malonyl-Coenzyme A Acyl Carrier Protein, domain 2"/>
    <property type="match status" value="1"/>
</dbReference>
<dbReference type="SUPFAM" id="SSF52151">
    <property type="entry name" value="FabD/lysophospholipase-like"/>
    <property type="match status" value="1"/>
</dbReference>
<evidence type="ECO:0000259" key="9">
    <source>
        <dbReference type="PROSITE" id="PS52004"/>
    </source>
</evidence>
<dbReference type="Pfam" id="PF00698">
    <property type="entry name" value="Acyl_transf_1"/>
    <property type="match status" value="1"/>
</dbReference>
<evidence type="ECO:0000256" key="6">
    <source>
        <dbReference type="ARBA" id="ARBA00023268"/>
    </source>
</evidence>
<dbReference type="InterPro" id="IPR020841">
    <property type="entry name" value="PKS_Beta-ketoAc_synthase_dom"/>
</dbReference>
<dbReference type="InterPro" id="IPR013968">
    <property type="entry name" value="PKS_KR"/>
</dbReference>
<dbReference type="InterPro" id="IPR049900">
    <property type="entry name" value="PKS_mFAS_DH"/>
</dbReference>
<dbReference type="InterPro" id="IPR057326">
    <property type="entry name" value="KR_dom"/>
</dbReference>
<dbReference type="Pfam" id="PF08659">
    <property type="entry name" value="KR"/>
    <property type="match status" value="1"/>
</dbReference>
<dbReference type="Proteomes" id="UP000481858">
    <property type="component" value="Unassembled WGS sequence"/>
</dbReference>
<evidence type="ECO:0000256" key="3">
    <source>
        <dbReference type="ARBA" id="ARBA00022679"/>
    </source>
</evidence>
<dbReference type="PANTHER" id="PTHR43775">
    <property type="entry name" value="FATTY ACID SYNTHASE"/>
    <property type="match status" value="1"/>
</dbReference>
<dbReference type="InterPro" id="IPR016035">
    <property type="entry name" value="Acyl_Trfase/lysoPLipase"/>
</dbReference>
<dbReference type="PROSITE" id="PS52019">
    <property type="entry name" value="PKS_MFAS_DH"/>
    <property type="match status" value="1"/>
</dbReference>
<dbReference type="InterPro" id="IPR016036">
    <property type="entry name" value="Malonyl_transacylase_ACP-bd"/>
</dbReference>
<feature type="domain" description="Carrier" evidence="8">
    <location>
        <begin position="2059"/>
        <end position="2143"/>
    </location>
</feature>
<dbReference type="InterPro" id="IPR020615">
    <property type="entry name" value="Thiolase_acyl_enz_int_AS"/>
</dbReference>
<dbReference type="PROSITE" id="PS00606">
    <property type="entry name" value="KS3_1"/>
    <property type="match status" value="1"/>
</dbReference>
<dbReference type="SMART" id="SM00827">
    <property type="entry name" value="PKS_AT"/>
    <property type="match status" value="1"/>
</dbReference>
<organism evidence="11 12">
    <name type="scientific">Xylaria multiplex</name>
    <dbReference type="NCBI Taxonomy" id="323545"/>
    <lineage>
        <taxon>Eukaryota</taxon>
        <taxon>Fungi</taxon>
        <taxon>Dikarya</taxon>
        <taxon>Ascomycota</taxon>
        <taxon>Pezizomycotina</taxon>
        <taxon>Sordariomycetes</taxon>
        <taxon>Xylariomycetidae</taxon>
        <taxon>Xylariales</taxon>
        <taxon>Xylariaceae</taxon>
        <taxon>Xylaria</taxon>
    </lineage>
</organism>
<keyword evidence="1" id="KW-0596">Phosphopantetheine</keyword>
<dbReference type="InterPro" id="IPR014031">
    <property type="entry name" value="Ketoacyl_synth_C"/>
</dbReference>
<name>A0A7C8IX45_9PEZI</name>
<feature type="active site" description="Proton acceptor; for dehydratase activity" evidence="7">
    <location>
        <position position="975"/>
    </location>
</feature>
<evidence type="ECO:0000313" key="11">
    <source>
        <dbReference type="EMBL" id="KAF2972303.1"/>
    </source>
</evidence>
<sequence>MSTVKEDGSTLEPIAIVGMACRLPGAIDSVPKFWELLREQRSVRTPQVPSNRFNINAHYHPDLARPGSFTAMGGYFLNGNPEDFDCTFFDMTPVEAQWLDPQQRKMLEVCYKCFENAGLRLDQVAGTNTAVYAATFTSDYQQMSIFDRDFRHNYAATGVDVGIISNRINNIFNLKGPSFTINSACSSSVYAIHNACHSLRSRDCEAALVGGVNLILVVDQHMNTAKLGVLSPTSECHTFDESADGYGRAEGVGAIYLKRFSDAIRDRDVIRGVIRSSAINTNGRVEGMGITYPNVLGQERVLRHAYERANLDPNKTAYLECHGTGTPSGDPIEVQAISNGMNDNRSIEKPLILGAVKPNIGHSEAASGVFATIKAALCTEKSEIPGVHGFHKLNPNIKDKEWNIKIATELMKWPTGFTERRASVSSFGYGGTNAHLIIESVESLCPWYEHGHPKSSAKYDYNTGGRPFLITMSAHDRKTLARNIRSHQLISSEFHLPDLAYTLNCRRSRFAERAYTVSFPRKETESFDHDNFTFGSVLNVQSKVGFVFTGQGAQWARMGYEAMQYFPQFAETIEALDKVLLRADPAPTWSLKTILAAQAESSRVEEAEISQPACTAIQIATVDLFALWGIEPAVTLGHSSGEIAAAYAAGRISAPEAILAAYFRGLAVTTLAPTGAMLAVGLGTEAVWDYIPKDCRETITVACENSPKSVTLSGAFDDVAAVKDILDKAKVFSRELKTGKAYHSPHMDSVAPLYSELYTSSSGRLDTADLAWRRQFASMVSSVSGAELDNSNLGISYWCDNLRNRVLFDSAAQFLGRHDKYSDVNLMVEIGPHPMLSGPLKQIYAAEGFKNKENIATFKRESNSAVALLRTMGELYLRGVNVDFQLINEIKDNSSLTSTRSVETRNTPRYLPDLPPYQWNYDVKHWYEPREVSELRKSSYPRHDILGRRIFGLSPHGSTWKNVLRQRDVSWFRDHSLGLEIIFPAAGYICMAIEALLQQLGLDIQAAGGVVFKDIKMENALLISEADNGVEVHTRLQQMSHGWHAFEVESVNEDGQWAIHSSGKIRQQTIDASVRRPSGRHNFPQLHQQVSAKRWYKSFNRVGFRYGPNFQTMDHVRSNGKDPVAVADIRVQTECRSMVQESRYAIHPSTIDGCLHVAIAAIHRGLHKEMPWGVVPLEIEQMIVSFPQSSDVNTNGQCNAWTDRAWDRYFETQVDLISITGKLLLSIRNLKFVIYDAAVPKTIGSQVKQPYGRVVWKPAANKTTESHINGDVCEASVALISASGKSDILDNLGSACVPISDYVPNSGTTTIVIDDTESTILAYPTYQTFEALKSVLLSEHPILWLTRGANQGDCVEGGIAQGFLRVVRSERAAARIILLDVDKEVGKIALASQIQHFYKIAAALQPGQDREFWLNKNGETLVARIEPNDGLNIYLHAENPYETCPIHIGRHIGLIIGDEVIFETRKELAQALDPLQVEIQITSTDISKNDLTKRVGEYGRVRIVTGTVVRVGESLDKNLRGQTVLACTKTTYALETRVVSDAFVPINSSLLSSSNVACLATFFKAIDALRAAEIGTGDHVLLLPGPSGFCDAISRLGLHIGFQVTRVEDDNSYVEMFFVSKKAPRVVIAGAPSPLINEVWSRMPRGCKLILSDVSPNEPLDSRPFARGATLIVSGLLQLCENRGSQAIVETLRRTRDILSESTHTISMPLSLALNIEDLMNLDEARRKLSSASSSAVEIHYGQSKIRSRKHNSQAQFDHEGAYIFVGCLGGLGRSLTTWMLERGCRNFTFLSRSGASKPEAVGVIRQLEQANAEVKIFCVDASDEVSVARVVTEVSSKRPIKGVIHAAMVLRDNLFHSMTLEQYDQALKPKMQAAIALHKALGEMDLDFFIMTSSVSAVLGNPGQANYSAGNSFLDFLALYRLKRGLAACSIALPMVENVGVVAENRSIAEAVTRQNPFSIDEGEMLMAFEAAILQRQHKSPDSITIGDAQLILGLEPEAVMATIQASETDISNAYWVNDARLTSLRSNLRRLAEADNMGHDNGSTLGAATVTPASLVGKSRTEVLDILAAHIAIRTARILAMESDRLQLDGISVARQGVDSMIGVELQTWLFKEFGVQASIQILSNPNTTFRSLASLVIEHMYVAA</sequence>
<dbReference type="SMART" id="SM00822">
    <property type="entry name" value="PKS_KR"/>
    <property type="match status" value="1"/>
</dbReference>
<dbReference type="Gene3D" id="3.40.47.10">
    <property type="match status" value="1"/>
</dbReference>
<dbReference type="InterPro" id="IPR049551">
    <property type="entry name" value="PKS_DH_C"/>
</dbReference>
<dbReference type="GO" id="GO:0004315">
    <property type="term" value="F:3-oxoacyl-[acyl-carrier-protein] synthase activity"/>
    <property type="evidence" value="ECO:0007669"/>
    <property type="project" value="InterPro"/>
</dbReference>
<keyword evidence="12" id="KW-1185">Reference proteome</keyword>
<feature type="domain" description="Ketosynthase family 3 (KS3)" evidence="9">
    <location>
        <begin position="11"/>
        <end position="440"/>
    </location>
</feature>
<reference evidence="11 12" key="1">
    <citation type="submission" date="2019-12" db="EMBL/GenBank/DDBJ databases">
        <title>Draft genome sequence of the ascomycete Xylaria multiplex DSM 110363.</title>
        <authorList>
            <person name="Buettner E."/>
            <person name="Kellner H."/>
        </authorList>
    </citation>
    <scope>NUCLEOTIDE SEQUENCE [LARGE SCALE GENOMIC DNA]</scope>
    <source>
        <strain evidence="11 12">DSM 110363</strain>
    </source>
</reference>
<keyword evidence="6" id="KW-0511">Multifunctional enzyme</keyword>
<dbReference type="GO" id="GO:0044550">
    <property type="term" value="P:secondary metabolite biosynthetic process"/>
    <property type="evidence" value="ECO:0007669"/>
    <property type="project" value="TreeGrafter"/>
</dbReference>
<dbReference type="Pfam" id="PF16197">
    <property type="entry name" value="KAsynt_C_assoc"/>
    <property type="match status" value="1"/>
</dbReference>
<dbReference type="InterPro" id="IPR042104">
    <property type="entry name" value="PKS_dehydratase_sf"/>
</dbReference>
<dbReference type="SUPFAM" id="SSF53901">
    <property type="entry name" value="Thiolase-like"/>
    <property type="match status" value="1"/>
</dbReference>
<dbReference type="EMBL" id="WUBL01000007">
    <property type="protein sequence ID" value="KAF2972303.1"/>
    <property type="molecule type" value="Genomic_DNA"/>
</dbReference>
<dbReference type="GO" id="GO:0006633">
    <property type="term" value="P:fatty acid biosynthetic process"/>
    <property type="evidence" value="ECO:0007669"/>
    <property type="project" value="InterPro"/>
</dbReference>
<dbReference type="SUPFAM" id="SSF51735">
    <property type="entry name" value="NAD(P)-binding Rossmann-fold domains"/>
    <property type="match status" value="1"/>
</dbReference>
<dbReference type="GO" id="GO:0004312">
    <property type="term" value="F:fatty acid synthase activity"/>
    <property type="evidence" value="ECO:0007669"/>
    <property type="project" value="TreeGrafter"/>
</dbReference>
<dbReference type="InterPro" id="IPR014030">
    <property type="entry name" value="Ketoacyl_synth_N"/>
</dbReference>
<proteinExistence type="predicted"/>
<dbReference type="Gene3D" id="3.10.129.110">
    <property type="entry name" value="Polyketide synthase dehydratase"/>
    <property type="match status" value="1"/>
</dbReference>
<feature type="region of interest" description="N-terminal hotdog fold" evidence="7">
    <location>
        <begin position="943"/>
        <end position="1072"/>
    </location>
</feature>
<dbReference type="SMART" id="SM00825">
    <property type="entry name" value="PKS_KS"/>
    <property type="match status" value="1"/>
</dbReference>
<dbReference type="InParanoid" id="A0A7C8IX45"/>
<dbReference type="Pfam" id="PF14765">
    <property type="entry name" value="PS-DH"/>
    <property type="match status" value="1"/>
</dbReference>
<dbReference type="InterPro" id="IPR032821">
    <property type="entry name" value="PKS_assoc"/>
</dbReference>
<dbReference type="Pfam" id="PF00109">
    <property type="entry name" value="ketoacyl-synt"/>
    <property type="match status" value="1"/>
</dbReference>
<feature type="domain" description="PKS/mFAS DH" evidence="10">
    <location>
        <begin position="943"/>
        <end position="1241"/>
    </location>
</feature>
<dbReference type="Gene3D" id="3.40.50.720">
    <property type="entry name" value="NAD(P)-binding Rossmann-like Domain"/>
    <property type="match status" value="2"/>
</dbReference>
<accession>A0A7C8IX45</accession>